<dbReference type="Proteomes" id="UP000323707">
    <property type="component" value="Unassembled WGS sequence"/>
</dbReference>
<accession>A0A5M9QK83</accession>
<name>A0A5M9QK83_9HELI</name>
<evidence type="ECO:0000313" key="2">
    <source>
        <dbReference type="Proteomes" id="UP000323707"/>
    </source>
</evidence>
<dbReference type="EMBL" id="VXKE01000022">
    <property type="protein sequence ID" value="KAA8707365.1"/>
    <property type="molecule type" value="Genomic_DNA"/>
</dbReference>
<dbReference type="AlphaFoldDB" id="A0A5M9QK83"/>
<sequence length="171" mass="20403">MGIWRVGLVLVLACAFVSCTNYFEKGYHPELLEERKIQATRKFQIIRNDKIDLVVFATYLNDIERTYYKNLEYFFIEIYAPSQEPIIFKRLRIDLATRDGKSWLEPQYIRLLNKNEYDEVLHPINKWSNCYLVAFAKSTLIDTDKMLLRIVVDEQEEKLDYSFKVIPFQAL</sequence>
<dbReference type="PROSITE" id="PS51257">
    <property type="entry name" value="PROKAR_LIPOPROTEIN"/>
    <property type="match status" value="1"/>
</dbReference>
<evidence type="ECO:0000313" key="1">
    <source>
        <dbReference type="EMBL" id="KAA8707365.1"/>
    </source>
</evidence>
<reference evidence="1 2" key="1">
    <citation type="submission" date="2019-09" db="EMBL/GenBank/DDBJ databases">
        <title>Draft genome sequence of various Type strains from the CCUG.</title>
        <authorList>
            <person name="Pineiro-Iglesias B."/>
            <person name="Tunovic T."/>
            <person name="Unosson C."/>
            <person name="Inganas E."/>
            <person name="Ohlen M."/>
            <person name="Cardew S."/>
            <person name="Jensie-Markopoulos S."/>
            <person name="Salva-Serra F."/>
            <person name="Jaen-Luchoro D."/>
            <person name="Karlsson R."/>
            <person name="Svensson-Stadler L."/>
            <person name="Chun J."/>
            <person name="Moore E."/>
        </authorList>
    </citation>
    <scope>NUCLEOTIDE SEQUENCE [LARGE SCALE GENOMIC DNA]</scope>
    <source>
        <strain evidence="1 2">CCUG 32756T</strain>
    </source>
</reference>
<gene>
    <name evidence="1" type="ORF">F4V45_08780</name>
</gene>
<organism evidence="1 2">
    <name type="scientific">Helicobacter canis</name>
    <dbReference type="NCBI Taxonomy" id="29419"/>
    <lineage>
        <taxon>Bacteria</taxon>
        <taxon>Pseudomonadati</taxon>
        <taxon>Campylobacterota</taxon>
        <taxon>Epsilonproteobacteria</taxon>
        <taxon>Campylobacterales</taxon>
        <taxon>Helicobacteraceae</taxon>
        <taxon>Helicobacter</taxon>
    </lineage>
</organism>
<evidence type="ECO:0008006" key="3">
    <source>
        <dbReference type="Google" id="ProtNLM"/>
    </source>
</evidence>
<dbReference type="RefSeq" id="WP_150337954.1">
    <property type="nucleotide sequence ID" value="NZ_JAERIX010000017.1"/>
</dbReference>
<comment type="caution">
    <text evidence="1">The sequence shown here is derived from an EMBL/GenBank/DDBJ whole genome shotgun (WGS) entry which is preliminary data.</text>
</comment>
<proteinExistence type="predicted"/>
<protein>
    <recommendedName>
        <fullName evidence="3">Lipoprotein</fullName>
    </recommendedName>
</protein>